<dbReference type="Proteomes" id="UP000831485">
    <property type="component" value="Chromosome"/>
</dbReference>
<keyword evidence="1" id="KW-0472">Membrane</keyword>
<accession>A0ABY4LHB2</accession>
<proteinExistence type="predicted"/>
<organism evidence="2 3">
    <name type="scientific">Geomonas paludis</name>
    <dbReference type="NCBI Taxonomy" id="2740185"/>
    <lineage>
        <taxon>Bacteria</taxon>
        <taxon>Pseudomonadati</taxon>
        <taxon>Thermodesulfobacteriota</taxon>
        <taxon>Desulfuromonadia</taxon>
        <taxon>Geobacterales</taxon>
        <taxon>Geobacteraceae</taxon>
        <taxon>Geomonas</taxon>
    </lineage>
</organism>
<sequence length="109" mass="12403">MKTAKIILASIIIPPGTLALLVLASEAAEKNGIKQLSKNIHEILNMLTFWPMYLYEYVIPEPISGWEGFNNDNVGKFIIVALVMYSISIFSILYWRMRRSSNTPLEPSR</sequence>
<evidence type="ECO:0000256" key="1">
    <source>
        <dbReference type="SAM" id="Phobius"/>
    </source>
</evidence>
<keyword evidence="3" id="KW-1185">Reference proteome</keyword>
<name>A0ABY4LHB2_9BACT</name>
<dbReference type="RefSeq" id="WP_183346863.1">
    <property type="nucleotide sequence ID" value="NZ_BLXY01000002.1"/>
</dbReference>
<dbReference type="EMBL" id="CP096574">
    <property type="protein sequence ID" value="UPU37382.1"/>
    <property type="molecule type" value="Genomic_DNA"/>
</dbReference>
<feature type="transmembrane region" description="Helical" evidence="1">
    <location>
        <begin position="6"/>
        <end position="24"/>
    </location>
</feature>
<evidence type="ECO:0000313" key="2">
    <source>
        <dbReference type="EMBL" id="UPU37382.1"/>
    </source>
</evidence>
<gene>
    <name evidence="2" type="ORF">M1B72_06665</name>
</gene>
<protein>
    <submittedName>
        <fullName evidence="2">Uncharacterized protein</fullName>
    </submittedName>
</protein>
<feature type="transmembrane region" description="Helical" evidence="1">
    <location>
        <begin position="74"/>
        <end position="95"/>
    </location>
</feature>
<evidence type="ECO:0000313" key="3">
    <source>
        <dbReference type="Proteomes" id="UP000831485"/>
    </source>
</evidence>
<keyword evidence="1" id="KW-0812">Transmembrane</keyword>
<keyword evidence="1" id="KW-1133">Transmembrane helix</keyword>
<reference evidence="2" key="1">
    <citation type="submission" date="2022-04" db="EMBL/GenBank/DDBJ databases">
        <authorList>
            <person name="Liu G."/>
        </authorList>
    </citation>
    <scope>NUCLEOTIDE SEQUENCE</scope>
    <source>
        <strain evidence="2">RG22</strain>
    </source>
</reference>